<keyword evidence="3" id="KW-0813">Transport</keyword>
<dbReference type="GO" id="GO:0015035">
    <property type="term" value="F:protein-disulfide reductase activity"/>
    <property type="evidence" value="ECO:0007669"/>
    <property type="project" value="UniProtKB-UniRule"/>
</dbReference>
<evidence type="ECO:0000256" key="7">
    <source>
        <dbReference type="NCBIfam" id="TIGR01068"/>
    </source>
</evidence>
<evidence type="ECO:0000256" key="5">
    <source>
        <dbReference type="ARBA" id="ARBA00023157"/>
    </source>
</evidence>
<sequence>MATVVNANDNNFQEEVLDTAKPVLVDFWAPWCGYCNKLAPIMDELAQEMSDQIKVVKVNVDENRSLTQKYGVMSLPTMIVFKDGEQLEKLTGYLPKANITSKLQKLV</sequence>
<dbReference type="RefSeq" id="WP_021167398.1">
    <property type="nucleotide sequence ID" value="NZ_CTRP01000004.1"/>
</dbReference>
<dbReference type="AlphaFoldDB" id="A0A0U1KV09"/>
<feature type="disulfide bond" description="Redox-active" evidence="10">
    <location>
        <begin position="32"/>
        <end position="35"/>
    </location>
</feature>
<dbReference type="PRINTS" id="PR00421">
    <property type="entry name" value="THIOREDOXIN"/>
</dbReference>
<evidence type="ECO:0000256" key="4">
    <source>
        <dbReference type="ARBA" id="ARBA00022982"/>
    </source>
</evidence>
<dbReference type="PANTHER" id="PTHR45663">
    <property type="entry name" value="GEO12009P1"/>
    <property type="match status" value="1"/>
</dbReference>
<dbReference type="EMBL" id="CTRP01000004">
    <property type="protein sequence ID" value="CQR71290.1"/>
    <property type="molecule type" value="Genomic_DNA"/>
</dbReference>
<feature type="active site" description="Nucleophile" evidence="9">
    <location>
        <position position="32"/>
    </location>
</feature>
<keyword evidence="13" id="KW-1185">Reference proteome</keyword>
<evidence type="ECO:0000256" key="10">
    <source>
        <dbReference type="PIRSR" id="PIRSR000077-4"/>
    </source>
</evidence>
<reference evidence="13" key="1">
    <citation type="submission" date="2015-03" db="EMBL/GenBank/DDBJ databases">
        <authorList>
            <person name="Nijsse Bart"/>
        </authorList>
    </citation>
    <scope>NUCLEOTIDE SEQUENCE [LARGE SCALE GENOMIC DNA]</scope>
</reference>
<evidence type="ECO:0000256" key="8">
    <source>
        <dbReference type="PIRNR" id="PIRNR000077"/>
    </source>
</evidence>
<evidence type="ECO:0000259" key="11">
    <source>
        <dbReference type="PROSITE" id="PS51352"/>
    </source>
</evidence>
<dbReference type="PROSITE" id="PS00194">
    <property type="entry name" value="THIOREDOXIN_1"/>
    <property type="match status" value="1"/>
</dbReference>
<feature type="site" description="Deprotonates C-terminal active site Cys" evidence="9">
    <location>
        <position position="26"/>
    </location>
</feature>
<dbReference type="Gene3D" id="3.40.30.10">
    <property type="entry name" value="Glutaredoxin"/>
    <property type="match status" value="1"/>
</dbReference>
<dbReference type="NCBIfam" id="TIGR01068">
    <property type="entry name" value="thioredoxin"/>
    <property type="match status" value="1"/>
</dbReference>
<gene>
    <name evidence="12" type="ORF">SpAn4DRAFT_3795</name>
</gene>
<dbReference type="GO" id="GO:0005829">
    <property type="term" value="C:cytosol"/>
    <property type="evidence" value="ECO:0007669"/>
    <property type="project" value="TreeGrafter"/>
</dbReference>
<dbReference type="InterPro" id="IPR013766">
    <property type="entry name" value="Thioredoxin_domain"/>
</dbReference>
<dbReference type="SUPFAM" id="SSF52833">
    <property type="entry name" value="Thioredoxin-like"/>
    <property type="match status" value="1"/>
</dbReference>
<dbReference type="Pfam" id="PF00085">
    <property type="entry name" value="Thioredoxin"/>
    <property type="match status" value="1"/>
</dbReference>
<feature type="active site" description="Nucleophile" evidence="9">
    <location>
        <position position="35"/>
    </location>
</feature>
<accession>A0A0U1KV09</accession>
<proteinExistence type="inferred from homology"/>
<dbReference type="InterPro" id="IPR036249">
    <property type="entry name" value="Thioredoxin-like_sf"/>
</dbReference>
<dbReference type="GO" id="GO:0045454">
    <property type="term" value="P:cell redox homeostasis"/>
    <property type="evidence" value="ECO:0007669"/>
    <property type="project" value="TreeGrafter"/>
</dbReference>
<evidence type="ECO:0000256" key="9">
    <source>
        <dbReference type="PIRSR" id="PIRSR000077-1"/>
    </source>
</evidence>
<protein>
    <recommendedName>
        <fullName evidence="2 7">Thioredoxin</fullName>
    </recommendedName>
</protein>
<organism evidence="12 13">
    <name type="scientific">Sporomusa ovata</name>
    <dbReference type="NCBI Taxonomy" id="2378"/>
    <lineage>
        <taxon>Bacteria</taxon>
        <taxon>Bacillati</taxon>
        <taxon>Bacillota</taxon>
        <taxon>Negativicutes</taxon>
        <taxon>Selenomonadales</taxon>
        <taxon>Sporomusaceae</taxon>
        <taxon>Sporomusa</taxon>
    </lineage>
</organism>
<feature type="domain" description="Thioredoxin" evidence="11">
    <location>
        <begin position="1"/>
        <end position="107"/>
    </location>
</feature>
<dbReference type="CDD" id="cd02947">
    <property type="entry name" value="TRX_family"/>
    <property type="match status" value="1"/>
</dbReference>
<dbReference type="InterPro" id="IPR017937">
    <property type="entry name" value="Thioredoxin_CS"/>
</dbReference>
<evidence type="ECO:0000313" key="12">
    <source>
        <dbReference type="EMBL" id="CQR71290.1"/>
    </source>
</evidence>
<dbReference type="PIRSF" id="PIRSF000077">
    <property type="entry name" value="Thioredoxin"/>
    <property type="match status" value="1"/>
</dbReference>
<name>A0A0U1KV09_9FIRM</name>
<feature type="site" description="Contributes to redox potential value" evidence="9">
    <location>
        <position position="34"/>
    </location>
</feature>
<dbReference type="InterPro" id="IPR005746">
    <property type="entry name" value="Thioredoxin"/>
</dbReference>
<evidence type="ECO:0000313" key="13">
    <source>
        <dbReference type="Proteomes" id="UP000049855"/>
    </source>
</evidence>
<evidence type="ECO:0000256" key="6">
    <source>
        <dbReference type="ARBA" id="ARBA00023284"/>
    </source>
</evidence>
<evidence type="ECO:0000256" key="1">
    <source>
        <dbReference type="ARBA" id="ARBA00008987"/>
    </source>
</evidence>
<keyword evidence="5 10" id="KW-1015">Disulfide bond</keyword>
<evidence type="ECO:0000256" key="2">
    <source>
        <dbReference type="ARBA" id="ARBA00020570"/>
    </source>
</evidence>
<keyword evidence="6 10" id="KW-0676">Redox-active center</keyword>
<dbReference type="Proteomes" id="UP000049855">
    <property type="component" value="Unassembled WGS sequence"/>
</dbReference>
<feature type="site" description="Contributes to redox potential value" evidence="9">
    <location>
        <position position="33"/>
    </location>
</feature>
<evidence type="ECO:0000256" key="3">
    <source>
        <dbReference type="ARBA" id="ARBA00022448"/>
    </source>
</evidence>
<comment type="similarity">
    <text evidence="1 8">Belongs to the thioredoxin family.</text>
</comment>
<dbReference type="PANTHER" id="PTHR45663:SF11">
    <property type="entry name" value="GEO12009P1"/>
    <property type="match status" value="1"/>
</dbReference>
<dbReference type="PROSITE" id="PS51352">
    <property type="entry name" value="THIOREDOXIN_2"/>
    <property type="match status" value="1"/>
</dbReference>
<dbReference type="FunFam" id="3.40.30.10:FF:000001">
    <property type="entry name" value="Thioredoxin"/>
    <property type="match status" value="1"/>
</dbReference>
<keyword evidence="4" id="KW-0249">Electron transport</keyword>